<evidence type="ECO:0000313" key="3">
    <source>
        <dbReference type="Proteomes" id="UP000176501"/>
    </source>
</evidence>
<proteinExistence type="predicted"/>
<evidence type="ECO:0000256" key="1">
    <source>
        <dbReference type="SAM" id="MobiDB-lite"/>
    </source>
</evidence>
<protein>
    <submittedName>
        <fullName evidence="2">Uncharacterized protein</fullName>
    </submittedName>
</protein>
<feature type="region of interest" description="Disordered" evidence="1">
    <location>
        <begin position="279"/>
        <end position="306"/>
    </location>
</feature>
<dbReference type="Proteomes" id="UP000176501">
    <property type="component" value="Unassembled WGS sequence"/>
</dbReference>
<organism evidence="2 3">
    <name type="scientific">Candidatus Uhrbacteria bacterium RIFOXYB2_FULL_57_15</name>
    <dbReference type="NCBI Taxonomy" id="1802422"/>
    <lineage>
        <taxon>Bacteria</taxon>
        <taxon>Candidatus Uhriibacteriota</taxon>
    </lineage>
</organism>
<dbReference type="AlphaFoldDB" id="A0A1F7WB50"/>
<reference evidence="2 3" key="1">
    <citation type="journal article" date="2016" name="Nat. Commun.">
        <title>Thousands of microbial genomes shed light on interconnected biogeochemical processes in an aquifer system.</title>
        <authorList>
            <person name="Anantharaman K."/>
            <person name="Brown C.T."/>
            <person name="Hug L.A."/>
            <person name="Sharon I."/>
            <person name="Castelle C.J."/>
            <person name="Probst A.J."/>
            <person name="Thomas B.C."/>
            <person name="Singh A."/>
            <person name="Wilkins M.J."/>
            <person name="Karaoz U."/>
            <person name="Brodie E.L."/>
            <person name="Williams K.H."/>
            <person name="Hubbard S.S."/>
            <person name="Banfield J.F."/>
        </authorList>
    </citation>
    <scope>NUCLEOTIDE SEQUENCE [LARGE SCALE GENOMIC DNA]</scope>
</reference>
<evidence type="ECO:0000313" key="2">
    <source>
        <dbReference type="EMBL" id="OGL99447.1"/>
    </source>
</evidence>
<comment type="caution">
    <text evidence="2">The sequence shown here is derived from an EMBL/GenBank/DDBJ whole genome shotgun (WGS) entry which is preliminary data.</text>
</comment>
<name>A0A1F7WB50_9BACT</name>
<dbReference type="EMBL" id="MGFE01000004">
    <property type="protein sequence ID" value="OGL99447.1"/>
    <property type="molecule type" value="Genomic_DNA"/>
</dbReference>
<sequence>MGGQDGLTSAWIRASVTGHCKEGAMQEMSSADAFFAVTVRVRRNHAGKVSVRFETDPKCSPEAIRELSLAVDPVVAARLAVGAYEMNRTARFGTRLVASPGGAEPEVTEELVRALVRPMDDLLRALIDSIESIPTEERMFDAIRELYASILCMMSVDGTIGLVRLGFCKLEPCDFPSGLSRAFRFALERGETCQEGRLPVSRLPVVIVRDASLVRVFLGVIGDRNPFRALYLRRFRAIIQSVQSRAEIMEMRIMRGKCAEEAVRMRLCAEAMDAAIGQFGAQPNGNEKDRPDVPEAVWGNHDPGDA</sequence>
<gene>
    <name evidence="2" type="ORF">A2304_02400</name>
</gene>
<accession>A0A1F7WB50</accession>